<dbReference type="SMART" id="SM01248">
    <property type="entry name" value="KaiB"/>
    <property type="match status" value="1"/>
</dbReference>
<evidence type="ECO:0000313" key="3">
    <source>
        <dbReference type="Proteomes" id="UP000184485"/>
    </source>
</evidence>
<dbReference type="InterPro" id="IPR039022">
    <property type="entry name" value="KaiB-like"/>
</dbReference>
<protein>
    <submittedName>
        <fullName evidence="2">KaiB domain-containing protein</fullName>
    </submittedName>
</protein>
<feature type="domain" description="KaiB" evidence="1">
    <location>
        <begin position="17"/>
        <end position="97"/>
    </location>
</feature>
<sequence>MSPSLDMNATGARCRLELYVAGDTLNSRRAAQNLKRLMEDLIEPVTVTTVDVLKEPKLAFEQGIFVTPSLIARDGERMSLVIGDLSDQELVVRSLEPLGLIANRRP</sequence>
<dbReference type="InterPro" id="IPR011649">
    <property type="entry name" value="KaiB_domain"/>
</dbReference>
<dbReference type="RefSeq" id="WP_084527501.1">
    <property type="nucleotide sequence ID" value="NZ_FQUP01000003.1"/>
</dbReference>
<reference evidence="2 3" key="1">
    <citation type="submission" date="2016-11" db="EMBL/GenBank/DDBJ databases">
        <authorList>
            <person name="Jaros S."/>
            <person name="Januszkiewicz K."/>
            <person name="Wedrychowicz H."/>
        </authorList>
    </citation>
    <scope>NUCLEOTIDE SEQUENCE [LARGE SCALE GENOMIC DNA]</scope>
    <source>
        <strain evidence="2 3">DSM 19436</strain>
    </source>
</reference>
<keyword evidence="3" id="KW-1185">Reference proteome</keyword>
<dbReference type="Pfam" id="PF07689">
    <property type="entry name" value="KaiB"/>
    <property type="match status" value="1"/>
</dbReference>
<gene>
    <name evidence="2" type="ORF">SAMN02745157_3650</name>
</gene>
<name>A0A1M5H763_9HYPH</name>
<dbReference type="STRING" id="1122133.SAMN02745157_3650"/>
<dbReference type="EMBL" id="FQUP01000003">
    <property type="protein sequence ID" value="SHG11827.1"/>
    <property type="molecule type" value="Genomic_DNA"/>
</dbReference>
<dbReference type="PANTHER" id="PTHR41709:SF2">
    <property type="entry name" value="CIRCADIAN CLOCK PROTEIN KAIB2"/>
    <property type="match status" value="1"/>
</dbReference>
<organism evidence="2 3">
    <name type="scientific">Kaistia soli DSM 19436</name>
    <dbReference type="NCBI Taxonomy" id="1122133"/>
    <lineage>
        <taxon>Bacteria</taxon>
        <taxon>Pseudomonadati</taxon>
        <taxon>Pseudomonadota</taxon>
        <taxon>Alphaproteobacteria</taxon>
        <taxon>Hyphomicrobiales</taxon>
        <taxon>Kaistiaceae</taxon>
        <taxon>Kaistia</taxon>
    </lineage>
</organism>
<dbReference type="GO" id="GO:0048511">
    <property type="term" value="P:rhythmic process"/>
    <property type="evidence" value="ECO:0007669"/>
    <property type="project" value="InterPro"/>
</dbReference>
<dbReference type="Gene3D" id="3.40.30.10">
    <property type="entry name" value="Glutaredoxin"/>
    <property type="match status" value="1"/>
</dbReference>
<proteinExistence type="predicted"/>
<dbReference type="OrthoDB" id="5458519at2"/>
<accession>A0A1M5H763</accession>
<dbReference type="AlphaFoldDB" id="A0A1M5H763"/>
<dbReference type="PANTHER" id="PTHR41709">
    <property type="entry name" value="KAIB-LIKE PROTEIN 1"/>
    <property type="match status" value="1"/>
</dbReference>
<dbReference type="InterPro" id="IPR036249">
    <property type="entry name" value="Thioredoxin-like_sf"/>
</dbReference>
<dbReference type="SUPFAM" id="SSF52833">
    <property type="entry name" value="Thioredoxin-like"/>
    <property type="match status" value="1"/>
</dbReference>
<evidence type="ECO:0000259" key="1">
    <source>
        <dbReference type="SMART" id="SM01248"/>
    </source>
</evidence>
<dbReference type="Proteomes" id="UP000184485">
    <property type="component" value="Unassembled WGS sequence"/>
</dbReference>
<evidence type="ECO:0000313" key="2">
    <source>
        <dbReference type="EMBL" id="SHG11827.1"/>
    </source>
</evidence>